<name>A0A4Q0VMA0_9BACI</name>
<feature type="transmembrane region" description="Helical" evidence="1">
    <location>
        <begin position="166"/>
        <end position="188"/>
    </location>
</feature>
<comment type="caution">
    <text evidence="2">The sequence shown here is derived from an EMBL/GenBank/DDBJ whole genome shotgun (WGS) entry which is preliminary data.</text>
</comment>
<feature type="transmembrane region" description="Helical" evidence="1">
    <location>
        <begin position="126"/>
        <end position="145"/>
    </location>
</feature>
<feature type="transmembrane region" description="Helical" evidence="1">
    <location>
        <begin position="39"/>
        <end position="59"/>
    </location>
</feature>
<keyword evidence="3" id="KW-1185">Reference proteome</keyword>
<reference evidence="2 3" key="1">
    <citation type="journal article" date="2019" name="Int. J. Syst. Evol. Microbiol.">
        <title>Anaerobacillus alkaliphilus sp. nov., a novel alkaliphilic and moderately halophilic bacterium.</title>
        <authorList>
            <person name="Borsodi A.K."/>
            <person name="Aszalos J.M."/>
            <person name="Bihari P."/>
            <person name="Nagy I."/>
            <person name="Schumann P."/>
            <person name="Sproer C."/>
            <person name="Kovacs A.L."/>
            <person name="Boka K."/>
            <person name="Dobosy P."/>
            <person name="Ovari M."/>
            <person name="Szili-Kovacs T."/>
            <person name="Toth E."/>
        </authorList>
    </citation>
    <scope>NUCLEOTIDE SEQUENCE [LARGE SCALE GENOMIC DNA]</scope>
    <source>
        <strain evidence="2 3">B16-10</strain>
    </source>
</reference>
<organism evidence="2 3">
    <name type="scientific">Anaerobacillus alkaliphilus</name>
    <dbReference type="NCBI Taxonomy" id="1548597"/>
    <lineage>
        <taxon>Bacteria</taxon>
        <taxon>Bacillati</taxon>
        <taxon>Bacillota</taxon>
        <taxon>Bacilli</taxon>
        <taxon>Bacillales</taxon>
        <taxon>Bacillaceae</taxon>
        <taxon>Anaerobacillus</taxon>
    </lineage>
</organism>
<dbReference type="AlphaFoldDB" id="A0A4Q0VMA0"/>
<dbReference type="Proteomes" id="UP000290649">
    <property type="component" value="Unassembled WGS sequence"/>
</dbReference>
<evidence type="ECO:0000313" key="3">
    <source>
        <dbReference type="Proteomes" id="UP000290649"/>
    </source>
</evidence>
<evidence type="ECO:0000256" key="1">
    <source>
        <dbReference type="SAM" id="Phobius"/>
    </source>
</evidence>
<dbReference type="OrthoDB" id="2990059at2"/>
<gene>
    <name evidence="2" type="ORF">DS745_20800</name>
</gene>
<proteinExistence type="predicted"/>
<keyword evidence="1" id="KW-0812">Transmembrane</keyword>
<dbReference type="EMBL" id="QOUX01000047">
    <property type="protein sequence ID" value="RXI96184.1"/>
    <property type="molecule type" value="Genomic_DNA"/>
</dbReference>
<feature type="transmembrane region" description="Helical" evidence="1">
    <location>
        <begin position="95"/>
        <end position="111"/>
    </location>
</feature>
<accession>A0A4Q0VMA0</accession>
<protein>
    <submittedName>
        <fullName evidence="2">Uncharacterized protein</fullName>
    </submittedName>
</protein>
<dbReference type="RefSeq" id="WP_129080165.1">
    <property type="nucleotide sequence ID" value="NZ_QOUX01000047.1"/>
</dbReference>
<keyword evidence="1" id="KW-1133">Transmembrane helix</keyword>
<sequence length="190" mass="22116">MNSFEVRKLRLRQMISTNLYIIVVLSLFTAAIVELQPTRLQALSAVVTFIATICFLNWLEFKGIDLRPFSWAKRLVSYEKEKLGPEWYKHKSSELYSRAILIPLLSLQLLFDNRNEPFLPNGLDPFYWLTLAVAIILVVNLHLFFRNRKIDRLSTAELQGYTKKEFGISLVMGLVMFFVVASFIIFFLTL</sequence>
<feature type="transmembrane region" description="Helical" evidence="1">
    <location>
        <begin position="15"/>
        <end position="33"/>
    </location>
</feature>
<keyword evidence="1" id="KW-0472">Membrane</keyword>
<evidence type="ECO:0000313" key="2">
    <source>
        <dbReference type="EMBL" id="RXI96184.1"/>
    </source>
</evidence>